<organism evidence="2 3">
    <name type="scientific">Christiangramia sediminis</name>
    <dbReference type="NCBI Taxonomy" id="2881336"/>
    <lineage>
        <taxon>Bacteria</taxon>
        <taxon>Pseudomonadati</taxon>
        <taxon>Bacteroidota</taxon>
        <taxon>Flavobacteriia</taxon>
        <taxon>Flavobacteriales</taxon>
        <taxon>Flavobacteriaceae</taxon>
        <taxon>Christiangramia</taxon>
    </lineage>
</organism>
<dbReference type="GO" id="GO:0003677">
    <property type="term" value="F:DNA binding"/>
    <property type="evidence" value="ECO:0007669"/>
    <property type="project" value="InterPro"/>
</dbReference>
<dbReference type="RefSeq" id="WP_229340293.1">
    <property type="nucleotide sequence ID" value="NZ_JAJBZG010000004.1"/>
</dbReference>
<dbReference type="Pfam" id="PF02796">
    <property type="entry name" value="HTH_7"/>
    <property type="match status" value="1"/>
</dbReference>
<name>A0A9X1LJA5_9FLAO</name>
<comment type="caution">
    <text evidence="2">The sequence shown here is derived from an EMBL/GenBank/DDBJ whole genome shotgun (WGS) entry which is preliminary data.</text>
</comment>
<dbReference type="InterPro" id="IPR006120">
    <property type="entry name" value="Resolvase_HTH_dom"/>
</dbReference>
<dbReference type="Gene3D" id="3.90.75.20">
    <property type="match status" value="1"/>
</dbReference>
<protein>
    <submittedName>
        <fullName evidence="2">Helix-turn-helix domain-containing protein</fullName>
    </submittedName>
</protein>
<reference evidence="2" key="1">
    <citation type="submission" date="2021-10" db="EMBL/GenBank/DDBJ databases">
        <title>Gramella sp. ASW11-100T, isolated from marine sediment.</title>
        <authorList>
            <person name="Xia C."/>
        </authorList>
    </citation>
    <scope>NUCLEOTIDE SEQUENCE</scope>
    <source>
        <strain evidence="2">ASW11-100</strain>
    </source>
</reference>
<dbReference type="AlphaFoldDB" id="A0A9X1LJA5"/>
<dbReference type="GO" id="GO:0000150">
    <property type="term" value="F:DNA strand exchange activity"/>
    <property type="evidence" value="ECO:0007669"/>
    <property type="project" value="InterPro"/>
</dbReference>
<evidence type="ECO:0000313" key="2">
    <source>
        <dbReference type="EMBL" id="MCB7481393.1"/>
    </source>
</evidence>
<sequence length="157" mass="18491">MSDHWKRHPEFEDLEIKADGSELKFNGKLLNIKDRKGKTGKILKTVYFKKSYYSVPKLILETYSGKMPEGRHYATYKDSNIENLHPNNLYWSKTHHITKERKFENDLKLSKLTKDQTYSALVSHSKGIPISNIAKNYKVSDMTVYRAIQRLKRKLQK</sequence>
<proteinExistence type="predicted"/>
<accession>A0A9X1LJA5</accession>
<gene>
    <name evidence="2" type="ORF">LGQ90_08990</name>
</gene>
<dbReference type="Proteomes" id="UP001139414">
    <property type="component" value="Unassembled WGS sequence"/>
</dbReference>
<feature type="domain" description="Resolvase HTH" evidence="1">
    <location>
        <begin position="111"/>
        <end position="146"/>
    </location>
</feature>
<dbReference type="EMBL" id="JAJBZG010000004">
    <property type="protein sequence ID" value="MCB7481393.1"/>
    <property type="molecule type" value="Genomic_DNA"/>
</dbReference>
<keyword evidence="3" id="KW-1185">Reference proteome</keyword>
<evidence type="ECO:0000313" key="3">
    <source>
        <dbReference type="Proteomes" id="UP001139414"/>
    </source>
</evidence>
<evidence type="ECO:0000259" key="1">
    <source>
        <dbReference type="Pfam" id="PF02796"/>
    </source>
</evidence>